<evidence type="ECO:0000259" key="10">
    <source>
        <dbReference type="Pfam" id="PF11904"/>
    </source>
</evidence>
<dbReference type="Proteomes" id="UP000655225">
    <property type="component" value="Unassembled WGS sequence"/>
</dbReference>
<feature type="compositionally biased region" description="Polar residues" evidence="9">
    <location>
        <begin position="1"/>
        <end position="16"/>
    </location>
</feature>
<evidence type="ECO:0000256" key="9">
    <source>
        <dbReference type="SAM" id="MobiDB-lite"/>
    </source>
</evidence>
<evidence type="ECO:0000313" key="11">
    <source>
        <dbReference type="EMBL" id="KAF8393855.1"/>
    </source>
</evidence>
<accession>A0A834YUU3</accession>
<dbReference type="InterPro" id="IPR055285">
    <property type="entry name" value="ANKRD13_C"/>
</dbReference>
<comment type="function">
    <text evidence="7">Acts as a molecular chaperone for G protein-coupled receptors, regulating their biogenesis and exit from the ER.</text>
</comment>
<dbReference type="PROSITE" id="PS50088">
    <property type="entry name" value="ANK_REPEAT"/>
    <property type="match status" value="1"/>
</dbReference>
<comment type="caution">
    <text evidence="11">The sequence shown here is derived from an EMBL/GenBank/DDBJ whole genome shotgun (WGS) entry which is preliminary data.</text>
</comment>
<name>A0A834YUU3_TETSI</name>
<dbReference type="OrthoDB" id="1700028at2759"/>
<dbReference type="Gene3D" id="1.25.40.20">
    <property type="entry name" value="Ankyrin repeat-containing domain"/>
    <property type="match status" value="1"/>
</dbReference>
<reference evidence="11 12" key="1">
    <citation type="submission" date="2020-04" db="EMBL/GenBank/DDBJ databases">
        <title>Plant Genome Project.</title>
        <authorList>
            <person name="Zhang R.-G."/>
        </authorList>
    </citation>
    <scope>NUCLEOTIDE SEQUENCE [LARGE SCALE GENOMIC DNA]</scope>
    <source>
        <strain evidence="11">YNK0</strain>
        <tissue evidence="11">Leaf</tissue>
    </source>
</reference>
<comment type="subcellular location">
    <subcellularLocation>
        <location evidence="1">Endoplasmic reticulum membrane</location>
    </subcellularLocation>
</comment>
<feature type="repeat" description="ANK" evidence="8">
    <location>
        <begin position="74"/>
        <end position="106"/>
    </location>
</feature>
<dbReference type="InterPro" id="IPR021832">
    <property type="entry name" value="ANKRD13"/>
</dbReference>
<organism evidence="11 12">
    <name type="scientific">Tetracentron sinense</name>
    <name type="common">Spur-leaf</name>
    <dbReference type="NCBI Taxonomy" id="13715"/>
    <lineage>
        <taxon>Eukaryota</taxon>
        <taxon>Viridiplantae</taxon>
        <taxon>Streptophyta</taxon>
        <taxon>Embryophyta</taxon>
        <taxon>Tracheophyta</taxon>
        <taxon>Spermatophyta</taxon>
        <taxon>Magnoliopsida</taxon>
        <taxon>Trochodendrales</taxon>
        <taxon>Trochodendraceae</taxon>
        <taxon>Tetracentron</taxon>
    </lineage>
</organism>
<feature type="compositionally biased region" description="Basic and acidic residues" evidence="9">
    <location>
        <begin position="184"/>
        <end position="196"/>
    </location>
</feature>
<keyword evidence="2" id="KW-0677">Repeat</keyword>
<keyword evidence="3" id="KW-0256">Endoplasmic reticulum</keyword>
<evidence type="ECO:0000256" key="6">
    <source>
        <dbReference type="ARBA" id="ARBA00023186"/>
    </source>
</evidence>
<dbReference type="PROSITE" id="PS50297">
    <property type="entry name" value="ANK_REP_REGION"/>
    <property type="match status" value="1"/>
</dbReference>
<evidence type="ECO:0000256" key="7">
    <source>
        <dbReference type="ARBA" id="ARBA00037107"/>
    </source>
</evidence>
<feature type="domain" description="Ankyrin repeat" evidence="10">
    <location>
        <begin position="120"/>
        <end position="168"/>
    </location>
</feature>
<keyword evidence="5" id="KW-0472">Membrane</keyword>
<feature type="region of interest" description="Disordered" evidence="9">
    <location>
        <begin position="172"/>
        <end position="196"/>
    </location>
</feature>
<keyword evidence="4 8" id="KW-0040">ANK repeat</keyword>
<protein>
    <recommendedName>
        <fullName evidence="10">Ankyrin repeat domain-containing protein</fullName>
    </recommendedName>
</protein>
<evidence type="ECO:0000256" key="8">
    <source>
        <dbReference type="PROSITE-ProRule" id="PRU00023"/>
    </source>
</evidence>
<keyword evidence="12" id="KW-1185">Reference proteome</keyword>
<dbReference type="PANTHER" id="PTHR12447:SF25">
    <property type="entry name" value="ANKYRIN REPEAT DOMAIN-CONTAINING PROTEIN 13C"/>
    <property type="match status" value="1"/>
</dbReference>
<gene>
    <name evidence="11" type="ORF">HHK36_020053</name>
</gene>
<feature type="region of interest" description="Disordered" evidence="9">
    <location>
        <begin position="1"/>
        <end position="51"/>
    </location>
</feature>
<keyword evidence="6" id="KW-0143">Chaperone</keyword>
<evidence type="ECO:0000256" key="5">
    <source>
        <dbReference type="ARBA" id="ARBA00023136"/>
    </source>
</evidence>
<dbReference type="EMBL" id="JABCRI010000014">
    <property type="protein sequence ID" value="KAF8393855.1"/>
    <property type="molecule type" value="Genomic_DNA"/>
</dbReference>
<evidence type="ECO:0000256" key="2">
    <source>
        <dbReference type="ARBA" id="ARBA00022737"/>
    </source>
</evidence>
<evidence type="ECO:0000256" key="1">
    <source>
        <dbReference type="ARBA" id="ARBA00004586"/>
    </source>
</evidence>
<dbReference type="PANTHER" id="PTHR12447">
    <property type="entry name" value="ANKYRIN REPEAT DOMAIN-CONTAINING PROTEIN 13"/>
    <property type="match status" value="1"/>
</dbReference>
<dbReference type="InterPro" id="IPR002110">
    <property type="entry name" value="Ankyrin_rpt"/>
</dbReference>
<dbReference type="InterPro" id="IPR036770">
    <property type="entry name" value="Ankyrin_rpt-contain_sf"/>
</dbReference>
<evidence type="ECO:0000256" key="3">
    <source>
        <dbReference type="ARBA" id="ARBA00022824"/>
    </source>
</evidence>
<dbReference type="Pfam" id="PF11904">
    <property type="entry name" value="ANKRD13_C"/>
    <property type="match status" value="1"/>
</dbReference>
<dbReference type="AlphaFoldDB" id="A0A834YUU3"/>
<dbReference type="GO" id="GO:0005789">
    <property type="term" value="C:endoplasmic reticulum membrane"/>
    <property type="evidence" value="ECO:0007669"/>
    <property type="project" value="UniProtKB-SubCell"/>
</dbReference>
<dbReference type="SUPFAM" id="SSF48403">
    <property type="entry name" value="Ankyrin repeat"/>
    <property type="match status" value="1"/>
</dbReference>
<sequence>MHAITGNLSGTLSGNSRHPLPVLSPVAPRPSPTAPPLHGNHPQAGEVTTEAESVAAELQADVVSTAIYRRDVPSRETPLHLAVRLRDSVSVNILMAAGADWSLQNEHGWSARALQEAIYMSLALFDGFCIERADQTFLFLGEGFSSDDGNICLPSGSPTFLAHKEKERNHECSGGSWGSADGGEVAHEATTEDRDGRKLEGKGLWYAPGAMTDNELFAAENGKRI</sequence>
<evidence type="ECO:0000256" key="4">
    <source>
        <dbReference type="ARBA" id="ARBA00023043"/>
    </source>
</evidence>
<proteinExistence type="predicted"/>
<evidence type="ECO:0000313" key="12">
    <source>
        <dbReference type="Proteomes" id="UP000655225"/>
    </source>
</evidence>